<organism evidence="1 2">
    <name type="scientific">Aspergillus homomorphus (strain CBS 101889)</name>
    <dbReference type="NCBI Taxonomy" id="1450537"/>
    <lineage>
        <taxon>Eukaryota</taxon>
        <taxon>Fungi</taxon>
        <taxon>Dikarya</taxon>
        <taxon>Ascomycota</taxon>
        <taxon>Pezizomycotina</taxon>
        <taxon>Eurotiomycetes</taxon>
        <taxon>Eurotiomycetidae</taxon>
        <taxon>Eurotiales</taxon>
        <taxon>Aspergillaceae</taxon>
        <taxon>Aspergillus</taxon>
        <taxon>Aspergillus subgen. Circumdati</taxon>
    </lineage>
</organism>
<dbReference type="Proteomes" id="UP000248961">
    <property type="component" value="Unassembled WGS sequence"/>
</dbReference>
<dbReference type="EMBL" id="KZ824267">
    <property type="protein sequence ID" value="RAL17639.1"/>
    <property type="molecule type" value="Genomic_DNA"/>
</dbReference>
<keyword evidence="2" id="KW-1185">Reference proteome</keyword>
<accession>A0A395ICT8</accession>
<sequence length="138" mass="15212">MLLPPPALLFSYQPKDHRSPKRLSDSGKSTIAVAVTHRVNALSPTPFAITLTMDGFYYPKHHLDTLPNAAEAYARRGAQYSLRQTIRALHFDHALGDPTAGAIAVSPDVSFNLVERYDLAVRYNVPAWAAIYGYVGET</sequence>
<dbReference type="InterPro" id="IPR027417">
    <property type="entry name" value="P-loop_NTPase"/>
</dbReference>
<dbReference type="STRING" id="1450537.A0A395ICT8"/>
<dbReference type="RefSeq" id="XP_025556793.1">
    <property type="nucleotide sequence ID" value="XM_025696604.1"/>
</dbReference>
<gene>
    <name evidence="1" type="ORF">BO97DRAFT_419875</name>
</gene>
<reference evidence="1 2" key="1">
    <citation type="submission" date="2018-02" db="EMBL/GenBank/DDBJ databases">
        <title>The genomes of Aspergillus section Nigri reveals drivers in fungal speciation.</title>
        <authorList>
            <consortium name="DOE Joint Genome Institute"/>
            <person name="Vesth T.C."/>
            <person name="Nybo J."/>
            <person name="Theobald S."/>
            <person name="Brandl J."/>
            <person name="Frisvad J.C."/>
            <person name="Nielsen K.F."/>
            <person name="Lyhne E.K."/>
            <person name="Kogle M.E."/>
            <person name="Kuo A."/>
            <person name="Riley R."/>
            <person name="Clum A."/>
            <person name="Nolan M."/>
            <person name="Lipzen A."/>
            <person name="Salamov A."/>
            <person name="Henrissat B."/>
            <person name="Wiebenga A."/>
            <person name="De vries R.P."/>
            <person name="Grigoriev I.V."/>
            <person name="Mortensen U.H."/>
            <person name="Andersen M.R."/>
            <person name="Baker S.E."/>
        </authorList>
    </citation>
    <scope>NUCLEOTIDE SEQUENCE [LARGE SCALE GENOMIC DNA]</scope>
    <source>
        <strain evidence="1 2">CBS 101889</strain>
    </source>
</reference>
<dbReference type="AlphaFoldDB" id="A0A395ICT8"/>
<evidence type="ECO:0000313" key="2">
    <source>
        <dbReference type="Proteomes" id="UP000248961"/>
    </source>
</evidence>
<protein>
    <submittedName>
        <fullName evidence="1">Uncharacterized protein</fullName>
    </submittedName>
</protein>
<dbReference type="VEuPathDB" id="FungiDB:BO97DRAFT_419875"/>
<proteinExistence type="predicted"/>
<dbReference type="GeneID" id="37200893"/>
<evidence type="ECO:0000313" key="1">
    <source>
        <dbReference type="EMBL" id="RAL17639.1"/>
    </source>
</evidence>
<dbReference type="Gene3D" id="3.40.50.300">
    <property type="entry name" value="P-loop containing nucleotide triphosphate hydrolases"/>
    <property type="match status" value="2"/>
</dbReference>
<name>A0A395ICT8_ASPHC</name>
<dbReference type="OrthoDB" id="6362633at2759"/>